<evidence type="ECO:0000313" key="3">
    <source>
        <dbReference type="Proteomes" id="UP000274131"/>
    </source>
</evidence>
<evidence type="ECO:0000313" key="2">
    <source>
        <dbReference type="EMBL" id="VDD96472.1"/>
    </source>
</evidence>
<reference evidence="2 3" key="2">
    <citation type="submission" date="2018-10" db="EMBL/GenBank/DDBJ databases">
        <authorList>
            <consortium name="Pathogen Informatics"/>
        </authorList>
    </citation>
    <scope>NUCLEOTIDE SEQUENCE [LARGE SCALE GENOMIC DNA]</scope>
</reference>
<dbReference type="Pfam" id="PF05585">
    <property type="entry name" value="DUF1758"/>
    <property type="match status" value="1"/>
</dbReference>
<dbReference type="Proteomes" id="UP000274131">
    <property type="component" value="Unassembled WGS sequence"/>
</dbReference>
<gene>
    <name evidence="2" type="ORF">EVEC_LOCUS11223</name>
</gene>
<name>A0A0N4VM25_ENTVE</name>
<sequence length="570" mass="63902">MSGPLRQRIATASRYAKATLEAVQINTKVKTYDTFVSETSPFLDLIEEIHDKLADLSTCQAILSMALNRLTATLPQPTTNPTIQLKLPTLQIPNYANTDVRKWPQFRACFTHSVDERPLSTIDKFNCLLSYLEREALLKVAGYSIMPENYGIVKNALEPLRKSRAAQKEAVRGTPTMPPTKGMLDFAFNQIERIIGYLEQQSENVTDNVALESLIEPMLPKTPLLQICTKKLHLPNWKLENLRNKTEAAPLVRKYAAQTLLASFVRSTSPANLRAQIHKSSNKKIVATSTPKAAKSDTSRLHSQVCILPRATLVRHLPEIRRCKESDFSRLGFKNLFPNAGDDNESIAVLTSQTQLQKNGHLTKITDSFLLTKPTKALNLYQPHLHEKTVVLFDLNNQKSFITSDLVNRLHLQPSKREQLLVTGFGQRQLAPVHSNVIEVEIRTTNGQIKQLAANTTATTIGSTTTLSVNENNLKVLQCQQPTMLQKRTTTPEILNGIDAFFHFVDFQSVFHHKPGFVLLDSLTGPILGGKGEYRHYNNSQQLLPANYTSAVAKIDLRQFWGLEAIGIHE</sequence>
<feature type="domain" description="DUF1758" evidence="1">
    <location>
        <begin position="386"/>
        <end position="531"/>
    </location>
</feature>
<reference evidence="4" key="1">
    <citation type="submission" date="2017-02" db="UniProtKB">
        <authorList>
            <consortium name="WormBaseParasite"/>
        </authorList>
    </citation>
    <scope>IDENTIFICATION</scope>
</reference>
<dbReference type="AlphaFoldDB" id="A0A0N4VM25"/>
<dbReference type="Pfam" id="PF03564">
    <property type="entry name" value="DUF1759"/>
    <property type="match status" value="1"/>
</dbReference>
<proteinExistence type="predicted"/>
<accession>A0A0N4VM25</accession>
<dbReference type="WBParaSite" id="EVEC_0001197601-mRNA-1">
    <property type="protein sequence ID" value="EVEC_0001197601-mRNA-1"/>
    <property type="gene ID" value="EVEC_0001197601"/>
</dbReference>
<protein>
    <submittedName>
        <fullName evidence="4">DUF1758 domain-containing protein</fullName>
    </submittedName>
</protein>
<dbReference type="InterPro" id="IPR005312">
    <property type="entry name" value="DUF1759"/>
</dbReference>
<evidence type="ECO:0000313" key="4">
    <source>
        <dbReference type="WBParaSite" id="EVEC_0001197601-mRNA-1"/>
    </source>
</evidence>
<keyword evidence="3" id="KW-1185">Reference proteome</keyword>
<dbReference type="EMBL" id="UXUI01011735">
    <property type="protein sequence ID" value="VDD96472.1"/>
    <property type="molecule type" value="Genomic_DNA"/>
</dbReference>
<evidence type="ECO:0000259" key="1">
    <source>
        <dbReference type="Pfam" id="PF05585"/>
    </source>
</evidence>
<dbReference type="InterPro" id="IPR008737">
    <property type="entry name" value="DUF1758"/>
</dbReference>
<organism evidence="4">
    <name type="scientific">Enterobius vermicularis</name>
    <name type="common">Human pinworm</name>
    <dbReference type="NCBI Taxonomy" id="51028"/>
    <lineage>
        <taxon>Eukaryota</taxon>
        <taxon>Metazoa</taxon>
        <taxon>Ecdysozoa</taxon>
        <taxon>Nematoda</taxon>
        <taxon>Chromadorea</taxon>
        <taxon>Rhabditida</taxon>
        <taxon>Spirurina</taxon>
        <taxon>Oxyuridomorpha</taxon>
        <taxon>Oxyuroidea</taxon>
        <taxon>Oxyuridae</taxon>
        <taxon>Enterobius</taxon>
    </lineage>
</organism>